<dbReference type="KEGG" id="aten:116300810"/>
<dbReference type="CDD" id="cd11792">
    <property type="entry name" value="SH3_Fut8"/>
    <property type="match status" value="1"/>
</dbReference>
<keyword evidence="13" id="KW-1015">Disulfide bond</keyword>
<dbReference type="GeneID" id="116300810"/>
<dbReference type="Pfam" id="PF14604">
    <property type="entry name" value="SH3_9"/>
    <property type="match status" value="1"/>
</dbReference>
<dbReference type="PROSITE" id="PS50002">
    <property type="entry name" value="SH3"/>
    <property type="match status" value="1"/>
</dbReference>
<dbReference type="Gene3D" id="1.10.287.1060">
    <property type="entry name" value="ESAT-6-like"/>
    <property type="match status" value="1"/>
</dbReference>
<feature type="region of interest" description="Important for donor substrate binding" evidence="19">
    <location>
        <begin position="380"/>
        <end position="381"/>
    </location>
</feature>
<dbReference type="InterPro" id="IPR035653">
    <property type="entry name" value="Fut8_SH3"/>
</dbReference>
<keyword evidence="5 18" id="KW-0728">SH3 domain</keyword>
<dbReference type="InterPro" id="IPR001452">
    <property type="entry name" value="SH3_domain"/>
</dbReference>
<comment type="pathway">
    <text evidence="2">Protein modification; protein glycosylation.</text>
</comment>
<dbReference type="FunFam" id="3.40.50.11350:FF:000001">
    <property type="entry name" value="Alpha-(1,6)-fucosyltransferase"/>
    <property type="match status" value="1"/>
</dbReference>
<evidence type="ECO:0000256" key="17">
    <source>
        <dbReference type="ARBA" id="ARBA00093238"/>
    </source>
</evidence>
<evidence type="ECO:0000256" key="6">
    <source>
        <dbReference type="ARBA" id="ARBA00022676"/>
    </source>
</evidence>
<evidence type="ECO:0000256" key="9">
    <source>
        <dbReference type="ARBA" id="ARBA00022968"/>
    </source>
</evidence>
<evidence type="ECO:0000256" key="10">
    <source>
        <dbReference type="ARBA" id="ARBA00022989"/>
    </source>
</evidence>
<keyword evidence="20" id="KW-0175">Coiled coil</keyword>
<evidence type="ECO:0000256" key="3">
    <source>
        <dbReference type="ARBA" id="ARBA00012660"/>
    </source>
</evidence>
<evidence type="ECO:0000259" key="22">
    <source>
        <dbReference type="PROSITE" id="PS51659"/>
    </source>
</evidence>
<feature type="domain" description="GT23" evidence="22">
    <location>
        <begin position="224"/>
        <end position="508"/>
    </location>
</feature>
<evidence type="ECO:0000313" key="24">
    <source>
        <dbReference type="RefSeq" id="XP_031565628.1"/>
    </source>
</evidence>
<dbReference type="InterPro" id="IPR036028">
    <property type="entry name" value="SH3-like_dom_sf"/>
</dbReference>
<evidence type="ECO:0000256" key="4">
    <source>
        <dbReference type="ARBA" id="ARBA00018201"/>
    </source>
</evidence>
<evidence type="ECO:0000259" key="21">
    <source>
        <dbReference type="PROSITE" id="PS50002"/>
    </source>
</evidence>
<name>A0A6P8IG19_ACTTE</name>
<comment type="subcellular location">
    <subcellularLocation>
        <location evidence="1">Golgi apparatus</location>
        <location evidence="1">Golgi stack membrane</location>
        <topology evidence="1">Single-pass type II membrane protein</topology>
    </subcellularLocation>
</comment>
<dbReference type="PANTHER" id="PTHR13132:SF29">
    <property type="entry name" value="ALPHA-(1,6)-FUCOSYLTRANSFERASE"/>
    <property type="match status" value="1"/>
</dbReference>
<dbReference type="AlphaFoldDB" id="A0A6P8IG19"/>
<dbReference type="SUPFAM" id="SSF50044">
    <property type="entry name" value="SH3-domain"/>
    <property type="match status" value="1"/>
</dbReference>
<dbReference type="Pfam" id="PF19745">
    <property type="entry name" value="FUT8_N_cat"/>
    <property type="match status" value="1"/>
</dbReference>
<keyword evidence="6 19" id="KW-0328">Glycosyltransferase</keyword>
<keyword evidence="11" id="KW-0333">Golgi apparatus</keyword>
<keyword evidence="7 19" id="KW-0808">Transferase</keyword>
<evidence type="ECO:0000256" key="12">
    <source>
        <dbReference type="ARBA" id="ARBA00023136"/>
    </source>
</evidence>
<dbReference type="OrthoDB" id="2014825at2759"/>
<dbReference type="Proteomes" id="UP000515163">
    <property type="component" value="Unplaced"/>
</dbReference>
<dbReference type="InParanoid" id="A0A6P8IG19"/>
<dbReference type="GO" id="GO:0008424">
    <property type="term" value="F:glycoprotein 6-alpha-L-fucosyltransferase activity"/>
    <property type="evidence" value="ECO:0007669"/>
    <property type="project" value="UniProtKB-EC"/>
</dbReference>
<proteinExistence type="inferred from homology"/>
<dbReference type="Gene3D" id="2.30.30.40">
    <property type="entry name" value="SH3 Domains"/>
    <property type="match status" value="1"/>
</dbReference>
<evidence type="ECO:0000256" key="2">
    <source>
        <dbReference type="ARBA" id="ARBA00004922"/>
    </source>
</evidence>
<evidence type="ECO:0000256" key="18">
    <source>
        <dbReference type="PROSITE-ProRule" id="PRU00192"/>
    </source>
</evidence>
<reference evidence="24" key="1">
    <citation type="submission" date="2025-08" db="UniProtKB">
        <authorList>
            <consortium name="RefSeq"/>
        </authorList>
    </citation>
    <scope>IDENTIFICATION</scope>
</reference>
<evidence type="ECO:0000256" key="5">
    <source>
        <dbReference type="ARBA" id="ARBA00022443"/>
    </source>
</evidence>
<feature type="domain" description="SH3" evidence="21">
    <location>
        <begin position="517"/>
        <end position="578"/>
    </location>
</feature>
<evidence type="ECO:0000256" key="14">
    <source>
        <dbReference type="ARBA" id="ARBA00030434"/>
    </source>
</evidence>
<evidence type="ECO:0000256" key="8">
    <source>
        <dbReference type="ARBA" id="ARBA00022692"/>
    </source>
</evidence>
<evidence type="ECO:0000313" key="23">
    <source>
        <dbReference type="Proteomes" id="UP000515163"/>
    </source>
</evidence>
<protein>
    <recommendedName>
        <fullName evidence="4">Alpha-(1,6)-fucosyltransferase</fullName>
        <ecNumber evidence="3">2.4.1.68</ecNumber>
    </recommendedName>
    <alternativeName>
        <fullName evidence="14">GDP-L-Fuc:N-acetyl-beta-D-glucosaminide alpha1,6-fucosyltransferase</fullName>
    </alternativeName>
    <alternativeName>
        <fullName evidence="16">GDP-fucose--glycoprotein fucosyltransferase</fullName>
    </alternativeName>
    <alternativeName>
        <fullName evidence="15">Glycoprotein 6-alpha-L-fucosyltransferase</fullName>
    </alternativeName>
</protein>
<evidence type="ECO:0000256" key="11">
    <source>
        <dbReference type="ARBA" id="ARBA00023034"/>
    </source>
</evidence>
<dbReference type="CDD" id="cd11300">
    <property type="entry name" value="Fut8_like"/>
    <property type="match status" value="1"/>
</dbReference>
<dbReference type="GO" id="GO:0032580">
    <property type="term" value="C:Golgi cisterna membrane"/>
    <property type="evidence" value="ECO:0007669"/>
    <property type="project" value="UniProtKB-SubCell"/>
</dbReference>
<keyword evidence="8" id="KW-0812">Transmembrane</keyword>
<keyword evidence="23" id="KW-1185">Reference proteome</keyword>
<dbReference type="GO" id="GO:0006487">
    <property type="term" value="P:protein N-linked glycosylation"/>
    <property type="evidence" value="ECO:0007669"/>
    <property type="project" value="TreeGrafter"/>
</dbReference>
<keyword evidence="12" id="KW-0472">Membrane</keyword>
<comment type="catalytic activity">
    <reaction evidence="17">
        <text>N(4)-{beta-D-GlcNAc-(1-&gt;2)-alpha-D-Man-(1-&gt;3)-[beta-D-GlcNAc-(1-&gt;2)-alpha-D-Man-(1-&gt;6)]-beta-D-Man-(1-&gt;4)-beta-D-GlcNAc-(1-&gt;4)-beta-D-GlcNAc}-L-asparaginyl-[protein] + GDP-beta-L-fucose = an N(4)-{beta-D-GlcNAc-(1-&gt;2)-alpha-D-Man-(1-&gt;3)-[beta-D-GlcNAc-(1-&gt;2)-alpha-D-Man-(1-&gt;6)]-beta-D-Man-(1-&gt;4)-beta-D-GlcNAc-(1-&gt;4)-[alpha-L-Fuc-(1-&gt;6)]-beta-D-GlcNAc}-L-asparaginyl-[protein] + GDP + H(+)</text>
        <dbReference type="Rhea" id="RHEA:12985"/>
        <dbReference type="Rhea" id="RHEA-COMP:13526"/>
        <dbReference type="Rhea" id="RHEA-COMP:13532"/>
        <dbReference type="ChEBI" id="CHEBI:15378"/>
        <dbReference type="ChEBI" id="CHEBI:57273"/>
        <dbReference type="ChEBI" id="CHEBI:58189"/>
        <dbReference type="ChEBI" id="CHEBI:60651"/>
        <dbReference type="ChEBI" id="CHEBI:137207"/>
        <dbReference type="EC" id="2.4.1.68"/>
    </reaction>
</comment>
<evidence type="ECO:0000256" key="15">
    <source>
        <dbReference type="ARBA" id="ARBA00030648"/>
    </source>
</evidence>
<sequence length="588" mass="68027">MSRKSWRYMIFLLSIWLLILGYMGWHLFVLVGDSNRNQAALDRKERHVDLLKSQNQKLKEMISDLQSKINNLETSASVKEKKFKNILKRMESSKERDQTAVEKVQREESNIKTDLSLKTESSSCLPSLEAEKARRRTEYEVKELWYYVSAEITKINKETRLETKNKLTNMLNNVELLHHHLTNDLEKRKILEYGDSWRQKEHEELSQLVQSRFDRLQNPEDCASAKKLICQINKGCGYGCQAHHVLYCFIVAFGLQRTLVIDSAGWRYSSRGWEGVFEPISKTCKSYSGSVDDWGEGTSNNKNVLLPIVDSLYPRPPHMPLAVPEDLSLRLSKLHGHPFVWWIGQFTKYLFRFTPGVQKEIDEKKEKLGFKHPIVGVQVRRTDKINTEAAFHSIEEYMYWVELYYKQRSKKEKIDKKRVFLATDDPSVLPEAKKKYKDYEFISDNGISKSAGLGSRYSESSLHGVIFDIQMLSECDFLVCTFSSQVCRLGYEIMQSKHPDASRFFQSLDDIYYFGGQSGHNVRAVVPHKAQNGDEIDLEVGDLVGIAGNHWDGYSKGTNHRTGQTGLYPSWKVEEVMETAKFPTYNTK</sequence>
<dbReference type="FunCoup" id="A0A6P8IG19">
    <property type="interactions" value="918"/>
</dbReference>
<feature type="coiled-coil region" evidence="20">
    <location>
        <begin position="41"/>
        <end position="107"/>
    </location>
</feature>
<evidence type="ECO:0000256" key="19">
    <source>
        <dbReference type="PROSITE-ProRule" id="PRU00992"/>
    </source>
</evidence>
<keyword evidence="10" id="KW-1133">Transmembrane helix</keyword>
<dbReference type="PANTHER" id="PTHR13132">
    <property type="entry name" value="ALPHA- 1,6 -FUCOSYLTRANSFERASE"/>
    <property type="match status" value="1"/>
</dbReference>
<gene>
    <name evidence="24" type="primary">LOC116300810</name>
</gene>
<evidence type="ECO:0000256" key="20">
    <source>
        <dbReference type="SAM" id="Coils"/>
    </source>
</evidence>
<dbReference type="PROSITE" id="PS51659">
    <property type="entry name" value="GT23"/>
    <property type="match status" value="1"/>
</dbReference>
<evidence type="ECO:0000256" key="1">
    <source>
        <dbReference type="ARBA" id="ARBA00004447"/>
    </source>
</evidence>
<organism evidence="23 24">
    <name type="scientific">Actinia tenebrosa</name>
    <name type="common">Australian red waratah sea anemone</name>
    <dbReference type="NCBI Taxonomy" id="6105"/>
    <lineage>
        <taxon>Eukaryota</taxon>
        <taxon>Metazoa</taxon>
        <taxon>Cnidaria</taxon>
        <taxon>Anthozoa</taxon>
        <taxon>Hexacorallia</taxon>
        <taxon>Actiniaria</taxon>
        <taxon>Actiniidae</taxon>
        <taxon>Actinia</taxon>
    </lineage>
</organism>
<evidence type="ECO:0000256" key="7">
    <source>
        <dbReference type="ARBA" id="ARBA00022679"/>
    </source>
</evidence>
<dbReference type="RefSeq" id="XP_031565628.1">
    <property type="nucleotide sequence ID" value="XM_031709768.1"/>
</dbReference>
<dbReference type="Gene3D" id="3.40.50.11350">
    <property type="match status" value="1"/>
</dbReference>
<dbReference type="EC" id="2.4.1.68" evidence="3"/>
<evidence type="ECO:0000256" key="13">
    <source>
        <dbReference type="ARBA" id="ARBA00023157"/>
    </source>
</evidence>
<accession>A0A6P8IG19</accession>
<dbReference type="FunFam" id="2.30.30.40:FF:000070">
    <property type="entry name" value="Alpha-(1,6)-fucosyltransferase"/>
    <property type="match status" value="1"/>
</dbReference>
<evidence type="ECO:0000256" key="16">
    <source>
        <dbReference type="ARBA" id="ARBA00032208"/>
    </source>
</evidence>
<dbReference type="InterPro" id="IPR045573">
    <property type="entry name" value="Fut8_N_cat"/>
</dbReference>
<keyword evidence="9" id="KW-0735">Signal-anchor</keyword>
<dbReference type="SMART" id="SM00326">
    <property type="entry name" value="SH3"/>
    <property type="match status" value="1"/>
</dbReference>
<dbReference type="InterPro" id="IPR027350">
    <property type="entry name" value="GT23_dom"/>
</dbReference>
<comment type="similarity">
    <text evidence="19">Belongs to the glycosyltransferase 23 family.</text>
</comment>